<evidence type="ECO:0000256" key="4">
    <source>
        <dbReference type="ARBA" id="ARBA00023157"/>
    </source>
</evidence>
<dbReference type="PRINTS" id="PR00480">
    <property type="entry name" value="ASTACIN"/>
</dbReference>
<proteinExistence type="predicted"/>
<feature type="binding site" evidence="5">
    <location>
        <position position="161"/>
    </location>
    <ligand>
        <name>Zn(2+)</name>
        <dbReference type="ChEBI" id="CHEBI:29105"/>
        <note>catalytic</note>
    </ligand>
</feature>
<protein>
    <recommendedName>
        <fullName evidence="6">Metalloendopeptidase</fullName>
        <ecNumber evidence="6">3.4.24.-</ecNumber>
    </recommendedName>
</protein>
<dbReference type="PROSITE" id="PS00022">
    <property type="entry name" value="EGF_1"/>
    <property type="match status" value="1"/>
</dbReference>
<keyword evidence="8" id="KW-1185">Reference proteome</keyword>
<dbReference type="AlphaFoldDB" id="A0A0N4Z7K0"/>
<dbReference type="GO" id="GO:0004222">
    <property type="term" value="F:metalloendopeptidase activity"/>
    <property type="evidence" value="ECO:0007669"/>
    <property type="project" value="UniProtKB-UniRule"/>
</dbReference>
<dbReference type="InterPro" id="IPR034035">
    <property type="entry name" value="Astacin-like_dom"/>
</dbReference>
<dbReference type="WBParaSite" id="PTRK_0000315400.1">
    <property type="protein sequence ID" value="PTRK_0000315400.1"/>
    <property type="gene ID" value="PTRK_0000315400"/>
</dbReference>
<keyword evidence="4" id="KW-1015">Disulfide bond</keyword>
<dbReference type="InterPro" id="IPR000742">
    <property type="entry name" value="EGF"/>
</dbReference>
<feature type="binding site" evidence="5">
    <location>
        <position position="165"/>
    </location>
    <ligand>
        <name>Zn(2+)</name>
        <dbReference type="ChEBI" id="CHEBI:29105"/>
        <note>catalytic</note>
    </ligand>
</feature>
<keyword evidence="3 5" id="KW-0482">Metalloprotease</keyword>
<feature type="active site" evidence="5">
    <location>
        <position position="162"/>
    </location>
</feature>
<evidence type="ECO:0000313" key="8">
    <source>
        <dbReference type="Proteomes" id="UP000038045"/>
    </source>
</evidence>
<evidence type="ECO:0000256" key="1">
    <source>
        <dbReference type="ARBA" id="ARBA00022723"/>
    </source>
</evidence>
<dbReference type="Gene3D" id="3.40.390.10">
    <property type="entry name" value="Collagenase (Catalytic Domain)"/>
    <property type="match status" value="1"/>
</dbReference>
<feature type="binding site" evidence="5">
    <location>
        <position position="171"/>
    </location>
    <ligand>
        <name>Zn(2+)</name>
        <dbReference type="ChEBI" id="CHEBI:29105"/>
        <note>catalytic</note>
    </ligand>
</feature>
<sequence>MDELNKVENELYNVNYKIEWNQSKPEELIKFFQTDIILSFTQINDIIKFNKNLIEKSTSSRYFIKIIKRRGISSNKRWVFPIKYYVCKNLDREIINEAIKTLENNTCVKFKESNECFTNTSGIIFHKSNNCYSFVGKYYKNKPQTIGIGPACNTSVTSIIHEIAHALGLYHEQSRPDRDDVIIFLKDYVDPKYTVNFAITPEDTVKLYETGYDFGSAMHYPFTSYGINNTGILMPKIYEYKNMMGQRYEMTFNDYKKINLHYCGKKCKRWKTKCFNSGYRNPKNCGKCICPNGYKGRKCTLLKPQEPGCGRRDKFTMKNVTSIIMVSGVKNCTFRIRTSKENRIRINITNAKFNKKIPCYINMGLEIKYDKDKGATGLCLCGPHDEIVLTSSLNEVLVFYTGKRDTNMATISYEEV</sequence>
<evidence type="ECO:0000256" key="3">
    <source>
        <dbReference type="ARBA" id="ARBA00023049"/>
    </source>
</evidence>
<reference evidence="9" key="1">
    <citation type="submission" date="2017-02" db="UniProtKB">
        <authorList>
            <consortium name="WormBaseParasite"/>
        </authorList>
    </citation>
    <scope>IDENTIFICATION</scope>
</reference>
<name>A0A0N4Z7K0_PARTI</name>
<dbReference type="Pfam" id="PF01400">
    <property type="entry name" value="Astacin"/>
    <property type="match status" value="1"/>
</dbReference>
<dbReference type="InterPro" id="IPR006026">
    <property type="entry name" value="Peptidase_Metallo"/>
</dbReference>
<evidence type="ECO:0000259" key="7">
    <source>
        <dbReference type="PROSITE" id="PS51864"/>
    </source>
</evidence>
<keyword evidence="2 5" id="KW-0862">Zinc</keyword>
<dbReference type="GO" id="GO:0008270">
    <property type="term" value="F:zinc ion binding"/>
    <property type="evidence" value="ECO:0007669"/>
    <property type="project" value="UniProtKB-UniRule"/>
</dbReference>
<keyword evidence="5 6" id="KW-0645">Protease</keyword>
<comment type="cofactor">
    <cofactor evidence="5 6">
        <name>Zn(2+)</name>
        <dbReference type="ChEBI" id="CHEBI:29105"/>
    </cofactor>
    <text evidence="5 6">Binds 1 zinc ion per subunit.</text>
</comment>
<dbReference type="PROSITE" id="PS01186">
    <property type="entry name" value="EGF_2"/>
    <property type="match status" value="1"/>
</dbReference>
<dbReference type="GO" id="GO:0006508">
    <property type="term" value="P:proteolysis"/>
    <property type="evidence" value="ECO:0007669"/>
    <property type="project" value="UniProtKB-KW"/>
</dbReference>
<dbReference type="PANTHER" id="PTHR10127:SF814">
    <property type="entry name" value="MEPRIN A SUBUNIT BETA"/>
    <property type="match status" value="1"/>
</dbReference>
<dbReference type="Proteomes" id="UP000038045">
    <property type="component" value="Unplaced"/>
</dbReference>
<dbReference type="CDD" id="cd04280">
    <property type="entry name" value="ZnMc_astacin_like"/>
    <property type="match status" value="1"/>
</dbReference>
<evidence type="ECO:0000256" key="2">
    <source>
        <dbReference type="ARBA" id="ARBA00022833"/>
    </source>
</evidence>
<accession>A0A0N4Z7K0</accession>
<dbReference type="PROSITE" id="PS51864">
    <property type="entry name" value="ASTACIN"/>
    <property type="match status" value="1"/>
</dbReference>
<comment type="caution">
    <text evidence="5">Lacks conserved residue(s) required for the propagation of feature annotation.</text>
</comment>
<dbReference type="SUPFAM" id="SSF55486">
    <property type="entry name" value="Metalloproteases ('zincins'), catalytic domain"/>
    <property type="match status" value="1"/>
</dbReference>
<dbReference type="InterPro" id="IPR024079">
    <property type="entry name" value="MetalloPept_cat_dom_sf"/>
</dbReference>
<organism evidence="8 9">
    <name type="scientific">Parastrongyloides trichosuri</name>
    <name type="common">Possum-specific nematode worm</name>
    <dbReference type="NCBI Taxonomy" id="131310"/>
    <lineage>
        <taxon>Eukaryota</taxon>
        <taxon>Metazoa</taxon>
        <taxon>Ecdysozoa</taxon>
        <taxon>Nematoda</taxon>
        <taxon>Chromadorea</taxon>
        <taxon>Rhabditida</taxon>
        <taxon>Tylenchina</taxon>
        <taxon>Panagrolaimomorpha</taxon>
        <taxon>Strongyloidoidea</taxon>
        <taxon>Strongyloididae</taxon>
        <taxon>Parastrongyloides</taxon>
    </lineage>
</organism>
<dbReference type="PANTHER" id="PTHR10127">
    <property type="entry name" value="DISCOIDIN, CUB, EGF, LAMININ , AND ZINC METALLOPROTEASE DOMAIN CONTAINING"/>
    <property type="match status" value="1"/>
</dbReference>
<keyword evidence="1 5" id="KW-0479">Metal-binding</keyword>
<keyword evidence="5 6" id="KW-0378">Hydrolase</keyword>
<dbReference type="EC" id="3.4.24.-" evidence="6"/>
<evidence type="ECO:0000256" key="5">
    <source>
        <dbReference type="PROSITE-ProRule" id="PRU01211"/>
    </source>
</evidence>
<dbReference type="SMART" id="SM00235">
    <property type="entry name" value="ZnMc"/>
    <property type="match status" value="1"/>
</dbReference>
<dbReference type="InterPro" id="IPR001506">
    <property type="entry name" value="Peptidase_M12A"/>
</dbReference>
<evidence type="ECO:0000256" key="6">
    <source>
        <dbReference type="RuleBase" id="RU361183"/>
    </source>
</evidence>
<evidence type="ECO:0000313" key="9">
    <source>
        <dbReference type="WBParaSite" id="PTRK_0000315400.1"/>
    </source>
</evidence>
<feature type="domain" description="Peptidase M12A" evidence="7">
    <location>
        <begin position="70"/>
        <end position="264"/>
    </location>
</feature>